<dbReference type="Gene3D" id="2.20.20.130">
    <property type="match status" value="1"/>
</dbReference>
<evidence type="ECO:0000256" key="5">
    <source>
        <dbReference type="ARBA" id="ARBA00023237"/>
    </source>
</evidence>
<evidence type="ECO:0000313" key="9">
    <source>
        <dbReference type="Proteomes" id="UP001595792"/>
    </source>
</evidence>
<dbReference type="PROSITE" id="PS51257">
    <property type="entry name" value="PROKAR_LIPOPROTEIN"/>
    <property type="match status" value="1"/>
</dbReference>
<dbReference type="Pfam" id="PF07980">
    <property type="entry name" value="SusD_RagB"/>
    <property type="match status" value="1"/>
</dbReference>
<dbReference type="Pfam" id="PF14322">
    <property type="entry name" value="SusD-like_3"/>
    <property type="match status" value="1"/>
</dbReference>
<evidence type="ECO:0000313" key="8">
    <source>
        <dbReference type="EMBL" id="MFC4196634.1"/>
    </source>
</evidence>
<feature type="domain" description="RagB/SusD" evidence="6">
    <location>
        <begin position="334"/>
        <end position="451"/>
    </location>
</feature>
<dbReference type="Gene3D" id="1.25.40.390">
    <property type="match status" value="1"/>
</dbReference>
<dbReference type="RefSeq" id="WP_378959970.1">
    <property type="nucleotide sequence ID" value="NZ_JBHRXC010000016.1"/>
</dbReference>
<evidence type="ECO:0000259" key="7">
    <source>
        <dbReference type="Pfam" id="PF14322"/>
    </source>
</evidence>
<dbReference type="InterPro" id="IPR012944">
    <property type="entry name" value="SusD_RagB_dom"/>
</dbReference>
<name>A0ABV8NJE9_9SPHI</name>
<gene>
    <name evidence="8" type="ORF">ACFOUY_07990</name>
</gene>
<comment type="caution">
    <text evidence="8">The sequence shown here is derived from an EMBL/GenBank/DDBJ whole genome shotgun (WGS) entry which is preliminary data.</text>
</comment>
<feature type="domain" description="SusD-like N-terminal" evidence="7">
    <location>
        <begin position="21"/>
        <end position="225"/>
    </location>
</feature>
<proteinExistence type="inferred from homology"/>
<keyword evidence="9" id="KW-1185">Reference proteome</keyword>
<sequence length="452" mass="51407">MKTLSILIVVCAVCTLASCKKFLDKEPKKSLVILRTLADLQGILDDYENIINEPYSMEMSADDYYITTADFLALNGEENRRVYIWELSYLFGSGAATEWYFSYQHIYRANTVLEVIEGIQRTPSNASEWDNLKGQAYFLRARALLGVINTWTSAYDPRSSSTDLGVPIRLGTDLNVPSTRSTLEESYRQVIADLKEAIPLLQQNPLHVFRSSKPAALGLLARVYLFMGQYDKCLEYADSYLKIKNTLIDYNTLNPATNYPIQEFNSEVAYACAMPTPQALGISRGKVDTVLFRTYQNGDLRKTIFFRDNKNGTYGFRGSYQGSLYLFSGIATDEIFLMRAESHARLGNLDAATDDLNTLLKSRWSKSQAFIPVSIKNKDEMLSMILLERRKELLFRGLRWPELKRLNRDGANILVSRNVNNRIYTLKPNDLRYALPIPEGIIGLTGMQQNPR</sequence>
<keyword evidence="3" id="KW-0732">Signal</keyword>
<dbReference type="Gene3D" id="1.25.40.900">
    <property type="match status" value="1"/>
</dbReference>
<evidence type="ECO:0000256" key="4">
    <source>
        <dbReference type="ARBA" id="ARBA00023136"/>
    </source>
</evidence>
<keyword evidence="5" id="KW-0998">Cell outer membrane</keyword>
<dbReference type="SUPFAM" id="SSF48452">
    <property type="entry name" value="TPR-like"/>
    <property type="match status" value="1"/>
</dbReference>
<comment type="similarity">
    <text evidence="2">Belongs to the SusD family.</text>
</comment>
<protein>
    <submittedName>
        <fullName evidence="8">RagB/SusD family nutrient uptake outer membrane protein</fullName>
    </submittedName>
</protein>
<evidence type="ECO:0000259" key="6">
    <source>
        <dbReference type="Pfam" id="PF07980"/>
    </source>
</evidence>
<accession>A0ABV8NJE9</accession>
<evidence type="ECO:0000256" key="1">
    <source>
        <dbReference type="ARBA" id="ARBA00004442"/>
    </source>
</evidence>
<reference evidence="9" key="1">
    <citation type="journal article" date="2019" name="Int. J. Syst. Evol. Microbiol.">
        <title>The Global Catalogue of Microorganisms (GCM) 10K type strain sequencing project: providing services to taxonomists for standard genome sequencing and annotation.</title>
        <authorList>
            <consortium name="The Broad Institute Genomics Platform"/>
            <consortium name="The Broad Institute Genome Sequencing Center for Infectious Disease"/>
            <person name="Wu L."/>
            <person name="Ma J."/>
        </authorList>
    </citation>
    <scope>NUCLEOTIDE SEQUENCE [LARGE SCALE GENOMIC DNA]</scope>
    <source>
        <strain evidence="9">CCM 8689</strain>
    </source>
</reference>
<dbReference type="Proteomes" id="UP001595792">
    <property type="component" value="Unassembled WGS sequence"/>
</dbReference>
<comment type="subcellular location">
    <subcellularLocation>
        <location evidence="1">Cell outer membrane</location>
    </subcellularLocation>
</comment>
<dbReference type="EMBL" id="JBHSBY010000036">
    <property type="protein sequence ID" value="MFC4196634.1"/>
    <property type="molecule type" value="Genomic_DNA"/>
</dbReference>
<dbReference type="InterPro" id="IPR033985">
    <property type="entry name" value="SusD-like_N"/>
</dbReference>
<evidence type="ECO:0000256" key="3">
    <source>
        <dbReference type="ARBA" id="ARBA00022729"/>
    </source>
</evidence>
<evidence type="ECO:0000256" key="2">
    <source>
        <dbReference type="ARBA" id="ARBA00006275"/>
    </source>
</evidence>
<keyword evidence="4" id="KW-0472">Membrane</keyword>
<dbReference type="InterPro" id="IPR011990">
    <property type="entry name" value="TPR-like_helical_dom_sf"/>
</dbReference>
<organism evidence="8 9">
    <name type="scientific">Pedobacter jamesrossensis</name>
    <dbReference type="NCBI Taxonomy" id="1908238"/>
    <lineage>
        <taxon>Bacteria</taxon>
        <taxon>Pseudomonadati</taxon>
        <taxon>Bacteroidota</taxon>
        <taxon>Sphingobacteriia</taxon>
        <taxon>Sphingobacteriales</taxon>
        <taxon>Sphingobacteriaceae</taxon>
        <taxon>Pedobacter</taxon>
    </lineage>
</organism>